<evidence type="ECO:0000313" key="10">
    <source>
        <dbReference type="Proteomes" id="UP001236507"/>
    </source>
</evidence>
<protein>
    <submittedName>
        <fullName evidence="9">TolC family protein</fullName>
    </submittedName>
</protein>
<dbReference type="PANTHER" id="PTHR30026">
    <property type="entry name" value="OUTER MEMBRANE PROTEIN TOLC"/>
    <property type="match status" value="1"/>
</dbReference>
<evidence type="ECO:0000313" key="9">
    <source>
        <dbReference type="EMBL" id="MDI9861402.1"/>
    </source>
</evidence>
<keyword evidence="8" id="KW-0732">Signal</keyword>
<feature type="chain" id="PRO_5046823139" evidence="8">
    <location>
        <begin position="21"/>
        <end position="451"/>
    </location>
</feature>
<dbReference type="EMBL" id="JASHIF010000019">
    <property type="protein sequence ID" value="MDI9861402.1"/>
    <property type="molecule type" value="Genomic_DNA"/>
</dbReference>
<keyword evidence="10" id="KW-1185">Reference proteome</keyword>
<evidence type="ECO:0000256" key="1">
    <source>
        <dbReference type="ARBA" id="ARBA00004442"/>
    </source>
</evidence>
<keyword evidence="6" id="KW-0472">Membrane</keyword>
<reference evidence="9 10" key="1">
    <citation type="submission" date="2023-05" db="EMBL/GenBank/DDBJ databases">
        <title>Novel species of genus Flectobacillus isolated from stream in China.</title>
        <authorList>
            <person name="Lu H."/>
        </authorList>
    </citation>
    <scope>NUCLEOTIDE SEQUENCE [LARGE SCALE GENOMIC DNA]</scope>
    <source>
        <strain evidence="9 10">KCTC 42575</strain>
    </source>
</reference>
<dbReference type="InterPro" id="IPR051906">
    <property type="entry name" value="TolC-like"/>
</dbReference>
<comment type="similarity">
    <text evidence="2">Belongs to the outer membrane factor (OMF) (TC 1.B.17) family.</text>
</comment>
<keyword evidence="4" id="KW-1134">Transmembrane beta strand</keyword>
<accession>A0ABT6YD85</accession>
<gene>
    <name evidence="9" type="ORF">QM524_19435</name>
</gene>
<evidence type="ECO:0000256" key="2">
    <source>
        <dbReference type="ARBA" id="ARBA00007613"/>
    </source>
</evidence>
<organism evidence="9 10">
    <name type="scientific">Flectobacillus roseus</name>
    <dbReference type="NCBI Taxonomy" id="502259"/>
    <lineage>
        <taxon>Bacteria</taxon>
        <taxon>Pseudomonadati</taxon>
        <taxon>Bacteroidota</taxon>
        <taxon>Cytophagia</taxon>
        <taxon>Cytophagales</taxon>
        <taxon>Flectobacillaceae</taxon>
        <taxon>Flectobacillus</taxon>
    </lineage>
</organism>
<comment type="subcellular location">
    <subcellularLocation>
        <location evidence="1">Cell outer membrane</location>
    </subcellularLocation>
</comment>
<dbReference type="RefSeq" id="WP_283345821.1">
    <property type="nucleotide sequence ID" value="NZ_JASHIF010000019.1"/>
</dbReference>
<evidence type="ECO:0000256" key="7">
    <source>
        <dbReference type="ARBA" id="ARBA00023237"/>
    </source>
</evidence>
<keyword evidence="3" id="KW-0813">Transport</keyword>
<sequence length="451" mass="51147">MKYYLSLVCCWLAYGTMAQSEVLNQYVQEGLQNSQTLKQQRFQLQKAIWALDEAKSLFKPAVNFNTTVSSALGGRTIDIPVGDLVNPVYATLNRLTNSNAFPQISNVSEQLIPKDFYDMRFKTSMPLINAELKYNQSIKKELIGLQQSETNVYKRELVKDIKMAYFNYLKATEALSIYENALRLLRESERVNQALIQNGMANPTVSIRTKNEIASIESEVEAAKGTKKNAAAYFNFLLNREFTQEIKVDSSFKNVVIPAKIDLAHREEIDKLETNLNINKQILKLSQSYNQPKIGASLDLGSQGRFAQIAAADKNFISPNAFFLVGVSIDLPVYSSGRNQLKVKQAEMDVATADTQLQQVKNQLDLQNTLAQNALTAAKEIHQSKANQISSAQRYYRDMMRRYKEGNLSFIELLDAQTQLTRTQLQQVIAQYDVWLKWVELERSAAAFDLK</sequence>
<dbReference type="Proteomes" id="UP001236507">
    <property type="component" value="Unassembled WGS sequence"/>
</dbReference>
<keyword evidence="5" id="KW-0812">Transmembrane</keyword>
<evidence type="ECO:0000256" key="4">
    <source>
        <dbReference type="ARBA" id="ARBA00022452"/>
    </source>
</evidence>
<dbReference type="Pfam" id="PF02321">
    <property type="entry name" value="OEP"/>
    <property type="match status" value="1"/>
</dbReference>
<comment type="caution">
    <text evidence="9">The sequence shown here is derived from an EMBL/GenBank/DDBJ whole genome shotgun (WGS) entry which is preliminary data.</text>
</comment>
<evidence type="ECO:0000256" key="6">
    <source>
        <dbReference type="ARBA" id="ARBA00023136"/>
    </source>
</evidence>
<name>A0ABT6YD85_9BACT</name>
<evidence type="ECO:0000256" key="3">
    <source>
        <dbReference type="ARBA" id="ARBA00022448"/>
    </source>
</evidence>
<dbReference type="InterPro" id="IPR003423">
    <property type="entry name" value="OMP_efflux"/>
</dbReference>
<dbReference type="SUPFAM" id="SSF56954">
    <property type="entry name" value="Outer membrane efflux proteins (OEP)"/>
    <property type="match status" value="1"/>
</dbReference>
<dbReference type="PANTHER" id="PTHR30026:SF20">
    <property type="entry name" value="OUTER MEMBRANE PROTEIN TOLC"/>
    <property type="match status" value="1"/>
</dbReference>
<feature type="signal peptide" evidence="8">
    <location>
        <begin position="1"/>
        <end position="20"/>
    </location>
</feature>
<keyword evidence="7" id="KW-0998">Cell outer membrane</keyword>
<proteinExistence type="inferred from homology"/>
<dbReference type="Gene3D" id="1.20.1600.10">
    <property type="entry name" value="Outer membrane efflux proteins (OEP)"/>
    <property type="match status" value="1"/>
</dbReference>
<evidence type="ECO:0000256" key="5">
    <source>
        <dbReference type="ARBA" id="ARBA00022692"/>
    </source>
</evidence>
<evidence type="ECO:0000256" key="8">
    <source>
        <dbReference type="SAM" id="SignalP"/>
    </source>
</evidence>